<dbReference type="PANTHER" id="PTHR43178">
    <property type="entry name" value="DIHYDROLIPOAMIDE ACETYLTRANSFERASE COMPONENT OF PYRUVATE DEHYDROGENASE COMPLEX"/>
    <property type="match status" value="1"/>
</dbReference>
<dbReference type="Gene3D" id="4.10.320.10">
    <property type="entry name" value="E3-binding domain"/>
    <property type="match status" value="1"/>
</dbReference>
<evidence type="ECO:0000259" key="9">
    <source>
        <dbReference type="PROSITE" id="PS50968"/>
    </source>
</evidence>
<dbReference type="GO" id="GO:0031405">
    <property type="term" value="F:lipoic acid binding"/>
    <property type="evidence" value="ECO:0007669"/>
    <property type="project" value="TreeGrafter"/>
</dbReference>
<proteinExistence type="inferred from homology"/>
<dbReference type="PANTHER" id="PTHR43178:SF5">
    <property type="entry name" value="LIPOAMIDE ACYLTRANSFERASE COMPONENT OF BRANCHED-CHAIN ALPHA-KETO ACID DEHYDROGENASE COMPLEX, MITOCHONDRIAL"/>
    <property type="match status" value="1"/>
</dbReference>
<dbReference type="Gene3D" id="3.30.559.10">
    <property type="entry name" value="Chloramphenicol acetyltransferase-like domain"/>
    <property type="match status" value="1"/>
</dbReference>
<dbReference type="SUPFAM" id="SSF51230">
    <property type="entry name" value="Single hybrid motif"/>
    <property type="match status" value="1"/>
</dbReference>
<evidence type="ECO:0000313" key="13">
    <source>
        <dbReference type="Proteomes" id="UP001207736"/>
    </source>
</evidence>
<dbReference type="InterPro" id="IPR050743">
    <property type="entry name" value="2-oxoacid_DH_E2_comp"/>
</dbReference>
<feature type="compositionally biased region" description="Low complexity" evidence="8">
    <location>
        <begin position="205"/>
        <end position="217"/>
    </location>
</feature>
<gene>
    <name evidence="11" type="ORF">RCZ15_03490</name>
    <name evidence="12" type="ORF">RCZ16_08410</name>
</gene>
<dbReference type="Gene3D" id="2.40.50.100">
    <property type="match status" value="1"/>
</dbReference>
<comment type="similarity">
    <text evidence="2 7">Belongs to the 2-oxoacid dehydrogenase family.</text>
</comment>
<evidence type="ECO:0000256" key="3">
    <source>
        <dbReference type="ARBA" id="ARBA00011484"/>
    </source>
</evidence>
<evidence type="ECO:0000313" key="12">
    <source>
        <dbReference type="EMBL" id="GJM52524.1"/>
    </source>
</evidence>
<dbReference type="EC" id="2.3.1.-" evidence="7"/>
<dbReference type="Proteomes" id="UP001207736">
    <property type="component" value="Unassembled WGS sequence"/>
</dbReference>
<keyword evidence="14" id="KW-1185">Reference proteome</keyword>
<dbReference type="PROSITE" id="PS50968">
    <property type="entry name" value="BIOTINYL_LIPOYL"/>
    <property type="match status" value="1"/>
</dbReference>
<dbReference type="GO" id="GO:0005737">
    <property type="term" value="C:cytoplasm"/>
    <property type="evidence" value="ECO:0007669"/>
    <property type="project" value="TreeGrafter"/>
</dbReference>
<feature type="region of interest" description="Disordered" evidence="8">
    <location>
        <begin position="299"/>
        <end position="323"/>
    </location>
</feature>
<evidence type="ECO:0000256" key="5">
    <source>
        <dbReference type="ARBA" id="ARBA00022823"/>
    </source>
</evidence>
<feature type="domain" description="Peripheral subunit-binding (PSBD)" evidence="10">
    <location>
        <begin position="144"/>
        <end position="184"/>
    </location>
</feature>
<evidence type="ECO:0000259" key="10">
    <source>
        <dbReference type="PROSITE" id="PS51826"/>
    </source>
</evidence>
<feature type="region of interest" description="Disordered" evidence="8">
    <location>
        <begin position="266"/>
        <end position="285"/>
    </location>
</feature>
<keyword evidence="5 7" id="KW-0450">Lipoyl</keyword>
<evidence type="ECO:0000313" key="11">
    <source>
        <dbReference type="EMBL" id="GJM49374.1"/>
    </source>
</evidence>
<comment type="caution">
    <text evidence="11">The sequence shown here is derived from an EMBL/GenBank/DDBJ whole genome shotgun (WGS) entry which is preliminary data.</text>
</comment>
<dbReference type="InterPro" id="IPR036625">
    <property type="entry name" value="E3-bd_dom_sf"/>
</dbReference>
<comment type="subunit">
    <text evidence="3">Forms a 24-polypeptide structural core with octahedral symmetry.</text>
</comment>
<dbReference type="InterPro" id="IPR004167">
    <property type="entry name" value="PSBD"/>
</dbReference>
<evidence type="ECO:0000256" key="6">
    <source>
        <dbReference type="ARBA" id="ARBA00023315"/>
    </source>
</evidence>
<feature type="compositionally biased region" description="Basic and acidic residues" evidence="8">
    <location>
        <begin position="356"/>
        <end position="373"/>
    </location>
</feature>
<comment type="cofactor">
    <cofactor evidence="1 7">
        <name>(R)-lipoate</name>
        <dbReference type="ChEBI" id="CHEBI:83088"/>
    </cofactor>
</comment>
<keyword evidence="4 7" id="KW-0808">Transferase</keyword>
<dbReference type="Proteomes" id="UP001208692">
    <property type="component" value="Unassembled WGS sequence"/>
</dbReference>
<evidence type="ECO:0000256" key="1">
    <source>
        <dbReference type="ARBA" id="ARBA00001938"/>
    </source>
</evidence>
<accession>A0AAV5AS85</accession>
<evidence type="ECO:0000256" key="2">
    <source>
        <dbReference type="ARBA" id="ARBA00007317"/>
    </source>
</evidence>
<evidence type="ECO:0000256" key="8">
    <source>
        <dbReference type="SAM" id="MobiDB-lite"/>
    </source>
</evidence>
<feature type="domain" description="Lipoyl-binding" evidence="9">
    <location>
        <begin position="3"/>
        <end position="78"/>
    </location>
</feature>
<dbReference type="RefSeq" id="WP_373874548.1">
    <property type="nucleotide sequence ID" value="NZ_BPMA01000016.1"/>
</dbReference>
<dbReference type="PROSITE" id="PS00189">
    <property type="entry name" value="LIPOYL"/>
    <property type="match status" value="1"/>
</dbReference>
<feature type="compositionally biased region" description="Polar residues" evidence="8">
    <location>
        <begin position="218"/>
        <end position="230"/>
    </location>
</feature>
<feature type="region of interest" description="Disordered" evidence="8">
    <location>
        <begin position="356"/>
        <end position="378"/>
    </location>
</feature>
<name>A0AAV5AS85_9FLAO</name>
<feature type="region of interest" description="Disordered" evidence="8">
    <location>
        <begin position="199"/>
        <end position="230"/>
    </location>
</feature>
<sequence length="618" mass="69829">MAKYEFKLPHMGESVAEATITSWLKGVGDTIEADDVLVEVATDKVDSEIPCEVSGIITDILFKKDDVVQVGQVMAIIETEPNTINENQNLTETIQPSTENFEQPVTIQTTLTKNQESIESSVIEKEIQNITSQQPISSSNGERFYSPLVRTIAQQENISIQELEQIQGSGLEGRVTKHDILSYVEQRNKISPKIETHFKEEKQQTWEQPETQPTYQQIATNESQTEENISVQEPEIATINQEAESDIQQQKFYQEPEPATINQEAEPNIQQQNSYQETEPVTTNQEAEPNIQQQNFYQETEPTTNQESVQSSRATNEEVSLNSEQPIVNKEIIFPEGNFQEMVKEEKTTPIFAEEPKELHIKTPTESKPEEKPAPTYTPSQIDDVEVIEMTRMGKLISKYMVDSKRISAHVQSFTEVDVTRIWNWRNKVKKQFETREGEKFTFTPIFIEAVAKALRDFPMMNVSTDGERIFKKKHINIGMATALPNGDLIVPVIKNADQLSLLGLAKSVNDLAKRARENKLKPDEIKGGTYTVTNIGSFGNIFGTPIINQPEVGILAIGAIQKVPAVIETPEGDVLGIRYKLILSHSYDHRVVNGALGGMFVQRVAEYLEKWNMEREV</sequence>
<evidence type="ECO:0000256" key="7">
    <source>
        <dbReference type="RuleBase" id="RU003423"/>
    </source>
</evidence>
<evidence type="ECO:0000313" key="14">
    <source>
        <dbReference type="Proteomes" id="UP001208692"/>
    </source>
</evidence>
<dbReference type="CDD" id="cd06849">
    <property type="entry name" value="lipoyl_domain"/>
    <property type="match status" value="1"/>
</dbReference>
<protein>
    <recommendedName>
        <fullName evidence="7">Dihydrolipoamide acetyltransferase component of pyruvate dehydrogenase complex</fullName>
        <ecNumber evidence="7">2.3.1.-</ecNumber>
    </recommendedName>
</protein>
<keyword evidence="6 7" id="KW-0012">Acyltransferase</keyword>
<dbReference type="Pfam" id="PF02817">
    <property type="entry name" value="E3_binding"/>
    <property type="match status" value="1"/>
</dbReference>
<dbReference type="SUPFAM" id="SSF52777">
    <property type="entry name" value="CoA-dependent acyltransferases"/>
    <property type="match status" value="1"/>
</dbReference>
<reference evidence="11 14" key="1">
    <citation type="submission" date="2021-11" db="EMBL/GenBank/DDBJ databases">
        <title>Draft genome sequence of Capnocytophaga sp. strain KC07075 isolated from cat oral cavity.</title>
        <authorList>
            <person name="Suzuki M."/>
            <person name="Imaoka K."/>
            <person name="Kimura M."/>
            <person name="Morikawa S."/>
            <person name="Maeda K."/>
        </authorList>
    </citation>
    <scope>NUCLEOTIDE SEQUENCE</scope>
    <source>
        <strain evidence="11">KC07075</strain>
        <strain evidence="12 14">KC07079</strain>
    </source>
</reference>
<dbReference type="InterPro" id="IPR001078">
    <property type="entry name" value="2-oxoacid_DH_actylTfrase"/>
</dbReference>
<dbReference type="InterPro" id="IPR000089">
    <property type="entry name" value="Biotin_lipoyl"/>
</dbReference>
<organism evidence="11 13">
    <name type="scientific">Capnocytophaga catalasegens</name>
    <dbReference type="NCBI Taxonomy" id="1004260"/>
    <lineage>
        <taxon>Bacteria</taxon>
        <taxon>Pseudomonadati</taxon>
        <taxon>Bacteroidota</taxon>
        <taxon>Flavobacteriia</taxon>
        <taxon>Flavobacteriales</taxon>
        <taxon>Flavobacteriaceae</taxon>
        <taxon>Capnocytophaga</taxon>
    </lineage>
</organism>
<dbReference type="GO" id="GO:0016407">
    <property type="term" value="F:acetyltransferase activity"/>
    <property type="evidence" value="ECO:0007669"/>
    <property type="project" value="TreeGrafter"/>
</dbReference>
<dbReference type="InterPro" id="IPR023213">
    <property type="entry name" value="CAT-like_dom_sf"/>
</dbReference>
<dbReference type="PROSITE" id="PS51826">
    <property type="entry name" value="PSBD"/>
    <property type="match status" value="1"/>
</dbReference>
<dbReference type="InterPro" id="IPR011053">
    <property type="entry name" value="Single_hybrid_motif"/>
</dbReference>
<dbReference type="InterPro" id="IPR003016">
    <property type="entry name" value="2-oxoA_DH_lipoyl-BS"/>
</dbReference>
<dbReference type="AlphaFoldDB" id="A0AAV5AS85"/>
<dbReference type="SUPFAM" id="SSF47005">
    <property type="entry name" value="Peripheral subunit-binding domain of 2-oxo acid dehydrogenase complex"/>
    <property type="match status" value="1"/>
</dbReference>
<evidence type="ECO:0000256" key="4">
    <source>
        <dbReference type="ARBA" id="ARBA00022679"/>
    </source>
</evidence>
<dbReference type="Pfam" id="PF00198">
    <property type="entry name" value="2-oxoacid_dh"/>
    <property type="match status" value="1"/>
</dbReference>
<dbReference type="Pfam" id="PF00364">
    <property type="entry name" value="Biotin_lipoyl"/>
    <property type="match status" value="1"/>
</dbReference>
<dbReference type="EMBL" id="BQKB01000013">
    <property type="protein sequence ID" value="GJM52524.1"/>
    <property type="molecule type" value="Genomic_DNA"/>
</dbReference>
<dbReference type="EMBL" id="BQKA01000006">
    <property type="protein sequence ID" value="GJM49374.1"/>
    <property type="molecule type" value="Genomic_DNA"/>
</dbReference>